<sequence length="74" mass="7624">MKSNSTKEIETNPEQDTPENIRRNFLKKFGKYAVSTPVVTFTLMSSFSSKAIASGGNDAGGGLGGFGGPPGPGS</sequence>
<reference evidence="2" key="1">
    <citation type="submission" date="2020-01" db="EMBL/GenBank/DDBJ databases">
        <authorList>
            <person name="Meier V. D."/>
            <person name="Meier V D."/>
        </authorList>
    </citation>
    <scope>NUCLEOTIDE SEQUENCE</scope>
    <source>
        <strain evidence="2">HLG_WM_MAG_07</strain>
    </source>
</reference>
<evidence type="ECO:0000313" key="2">
    <source>
        <dbReference type="EMBL" id="CAA6823720.1"/>
    </source>
</evidence>
<dbReference type="AlphaFoldDB" id="A0A6S6U393"/>
<gene>
    <name evidence="2" type="ORF">HELGO_WM21339</name>
</gene>
<organism evidence="2">
    <name type="scientific">uncultured Thiotrichaceae bacterium</name>
    <dbReference type="NCBI Taxonomy" id="298394"/>
    <lineage>
        <taxon>Bacteria</taxon>
        <taxon>Pseudomonadati</taxon>
        <taxon>Pseudomonadota</taxon>
        <taxon>Gammaproteobacteria</taxon>
        <taxon>Thiotrichales</taxon>
        <taxon>Thiotrichaceae</taxon>
        <taxon>environmental samples</taxon>
    </lineage>
</organism>
<proteinExistence type="predicted"/>
<name>A0A6S6U393_9GAMM</name>
<evidence type="ECO:0000256" key="1">
    <source>
        <dbReference type="SAM" id="MobiDB-lite"/>
    </source>
</evidence>
<accession>A0A6S6U393</accession>
<protein>
    <submittedName>
        <fullName evidence="2">Uncharacterized protein</fullName>
    </submittedName>
</protein>
<dbReference type="EMBL" id="CACVAY010000115">
    <property type="protein sequence ID" value="CAA6823720.1"/>
    <property type="molecule type" value="Genomic_DNA"/>
</dbReference>
<feature type="region of interest" description="Disordered" evidence="1">
    <location>
        <begin position="1"/>
        <end position="21"/>
    </location>
</feature>
<feature type="compositionally biased region" description="Basic and acidic residues" evidence="1">
    <location>
        <begin position="1"/>
        <end position="10"/>
    </location>
</feature>